<feature type="non-terminal residue" evidence="2">
    <location>
        <position position="326"/>
    </location>
</feature>
<dbReference type="AlphaFoldDB" id="A0A849BTC1"/>
<feature type="compositionally biased region" description="Basic and acidic residues" evidence="1">
    <location>
        <begin position="133"/>
        <end position="144"/>
    </location>
</feature>
<dbReference type="EMBL" id="JABEMA010000281">
    <property type="protein sequence ID" value="NNH24197.1"/>
    <property type="molecule type" value="Genomic_DNA"/>
</dbReference>
<accession>A0A849BTC1</accession>
<reference evidence="2 3" key="1">
    <citation type="submission" date="2020-05" db="EMBL/GenBank/DDBJ databases">
        <title>MicrobeNet Type strains.</title>
        <authorList>
            <person name="Nicholson A.C."/>
        </authorList>
    </citation>
    <scope>NUCLEOTIDE SEQUENCE [LARGE SCALE GENOMIC DNA]</scope>
    <source>
        <strain evidence="2 3">JCM 14547</strain>
    </source>
</reference>
<feature type="region of interest" description="Disordered" evidence="1">
    <location>
        <begin position="220"/>
        <end position="268"/>
    </location>
</feature>
<evidence type="ECO:0000313" key="3">
    <source>
        <dbReference type="Proteomes" id="UP000555552"/>
    </source>
</evidence>
<feature type="region of interest" description="Disordered" evidence="1">
    <location>
        <begin position="65"/>
        <end position="170"/>
    </location>
</feature>
<proteinExistence type="predicted"/>
<sequence length="326" mass="32219">MTTVVLEGDGMEELLARVASEHGEGARVVRAERVRVGGVAGFFARQRFELVVEVDDDAAHDVSGDAAAAGLKPGGPDAEDSGEGAAAPVPAGRAVGATTGTTTSPTTTSATAGGTRTAATDTTSSTPGATAREPQHGPQGRDQEENPVLGHPRTPLAPAPGVPAPRATAGQDRCDEVIGDIFDSPIARALVRANVLDADGGAPSARARGALDHLVDAADAGDDASMGINGTSRTAPGRPTAADAGVDGAAPRGRHAAPTEPLERGRPVSTESAAFAAVLDAVRGAAEPDEAPTHRDAHATDQPAAPAAPAASASEPVAAGAAVAEL</sequence>
<keyword evidence="3" id="KW-1185">Reference proteome</keyword>
<dbReference type="Proteomes" id="UP000555552">
    <property type="component" value="Unassembled WGS sequence"/>
</dbReference>
<comment type="caution">
    <text evidence="2">The sequence shown here is derived from an EMBL/GenBank/DDBJ whole genome shotgun (WGS) entry which is preliminary data.</text>
</comment>
<protein>
    <submittedName>
        <fullName evidence="2">Uncharacterized protein</fullName>
    </submittedName>
</protein>
<organism evidence="2 3">
    <name type="scientific">Pseudokineococcus marinus</name>
    <dbReference type="NCBI Taxonomy" id="351215"/>
    <lineage>
        <taxon>Bacteria</taxon>
        <taxon>Bacillati</taxon>
        <taxon>Actinomycetota</taxon>
        <taxon>Actinomycetes</taxon>
        <taxon>Kineosporiales</taxon>
        <taxon>Kineosporiaceae</taxon>
        <taxon>Pseudokineococcus</taxon>
    </lineage>
</organism>
<feature type="compositionally biased region" description="Low complexity" evidence="1">
    <location>
        <begin position="84"/>
        <end position="131"/>
    </location>
</feature>
<evidence type="ECO:0000256" key="1">
    <source>
        <dbReference type="SAM" id="MobiDB-lite"/>
    </source>
</evidence>
<name>A0A849BTC1_9ACTN</name>
<feature type="region of interest" description="Disordered" evidence="1">
    <location>
        <begin position="286"/>
        <end position="326"/>
    </location>
</feature>
<gene>
    <name evidence="2" type="ORF">HLB09_14060</name>
</gene>
<evidence type="ECO:0000313" key="2">
    <source>
        <dbReference type="EMBL" id="NNH24197.1"/>
    </source>
</evidence>
<feature type="compositionally biased region" description="Low complexity" evidence="1">
    <location>
        <begin position="303"/>
        <end position="326"/>
    </location>
</feature>